<reference evidence="1" key="1">
    <citation type="submission" date="2020-05" db="EMBL/GenBank/DDBJ databases">
        <authorList>
            <person name="Chiriac C."/>
            <person name="Salcher M."/>
            <person name="Ghai R."/>
            <person name="Kavagutti S V."/>
        </authorList>
    </citation>
    <scope>NUCLEOTIDE SEQUENCE</scope>
</reference>
<gene>
    <name evidence="1" type="ORF">UFOVP160_33</name>
</gene>
<accession>A0A6J7WFF0</accession>
<sequence>MITRAVVLGLIGLNGLLPAEPPPVPVQAKAKYKSVSNMCLKKKKSKQARELCSRWEQHNA</sequence>
<evidence type="ECO:0000313" key="1">
    <source>
        <dbReference type="EMBL" id="CAB5187335.1"/>
    </source>
</evidence>
<name>A0A6J7WFF0_9CAUD</name>
<organism evidence="1">
    <name type="scientific">uncultured Caudovirales phage</name>
    <dbReference type="NCBI Taxonomy" id="2100421"/>
    <lineage>
        <taxon>Viruses</taxon>
        <taxon>Duplodnaviria</taxon>
        <taxon>Heunggongvirae</taxon>
        <taxon>Uroviricota</taxon>
        <taxon>Caudoviricetes</taxon>
        <taxon>Peduoviridae</taxon>
        <taxon>Maltschvirus</taxon>
        <taxon>Maltschvirus maltsch</taxon>
    </lineage>
</organism>
<protein>
    <submittedName>
        <fullName evidence="1">Uncharacterized protein</fullName>
    </submittedName>
</protein>
<dbReference type="EMBL" id="LR798210">
    <property type="protein sequence ID" value="CAB5187335.1"/>
    <property type="molecule type" value="Genomic_DNA"/>
</dbReference>
<proteinExistence type="predicted"/>